<dbReference type="OrthoDB" id="9797743at2"/>
<dbReference type="SFLD" id="SFLDG01129">
    <property type="entry name" value="C1.5:_HAD__Beta-PGM__Phosphata"/>
    <property type="match status" value="1"/>
</dbReference>
<dbReference type="Gene3D" id="1.10.150.240">
    <property type="entry name" value="Putative phosphatase, domain 2"/>
    <property type="match status" value="1"/>
</dbReference>
<dbReference type="Gene3D" id="3.40.50.1000">
    <property type="entry name" value="HAD superfamily/HAD-like"/>
    <property type="match status" value="1"/>
</dbReference>
<dbReference type="InterPro" id="IPR023214">
    <property type="entry name" value="HAD_sf"/>
</dbReference>
<protein>
    <submittedName>
        <fullName evidence="6">Haloacid dehalogenase superfamily, subfamily IA, variant 3 with third motif having DD or ED</fullName>
    </submittedName>
</protein>
<comment type="cofactor">
    <cofactor evidence="1">
        <name>Mg(2+)</name>
        <dbReference type="ChEBI" id="CHEBI:18420"/>
    </cofactor>
</comment>
<name>A0A1T5LM38_9BACT</name>
<dbReference type="PANTHER" id="PTHR46193">
    <property type="entry name" value="6-PHOSPHOGLUCONATE PHOSPHATASE"/>
    <property type="match status" value="1"/>
</dbReference>
<dbReference type="SFLD" id="SFLDG01135">
    <property type="entry name" value="C1.5.6:_HAD__Beta-PGM__Phospha"/>
    <property type="match status" value="1"/>
</dbReference>
<evidence type="ECO:0000313" key="7">
    <source>
        <dbReference type="Proteomes" id="UP000190961"/>
    </source>
</evidence>
<keyword evidence="5" id="KW-0119">Carbohydrate metabolism</keyword>
<dbReference type="PANTHER" id="PTHR46193:SF18">
    <property type="entry name" value="HEXITOL PHOSPHATASE B"/>
    <property type="match status" value="1"/>
</dbReference>
<dbReference type="Pfam" id="PF13419">
    <property type="entry name" value="HAD_2"/>
    <property type="match status" value="1"/>
</dbReference>
<gene>
    <name evidence="6" type="ORF">SAMN05660236_3499</name>
</gene>
<dbReference type="InterPro" id="IPR036412">
    <property type="entry name" value="HAD-like_sf"/>
</dbReference>
<dbReference type="InterPro" id="IPR023198">
    <property type="entry name" value="PGP-like_dom2"/>
</dbReference>
<keyword evidence="3" id="KW-0479">Metal-binding</keyword>
<reference evidence="6 7" key="1">
    <citation type="submission" date="2017-02" db="EMBL/GenBank/DDBJ databases">
        <authorList>
            <person name="Peterson S.W."/>
        </authorList>
    </citation>
    <scope>NUCLEOTIDE SEQUENCE [LARGE SCALE GENOMIC DNA]</scope>
    <source>
        <strain evidence="6 7">DSM 25262</strain>
    </source>
</reference>
<evidence type="ECO:0000256" key="5">
    <source>
        <dbReference type="ARBA" id="ARBA00023277"/>
    </source>
</evidence>
<dbReference type="SFLD" id="SFLDS00003">
    <property type="entry name" value="Haloacid_Dehalogenase"/>
    <property type="match status" value="1"/>
</dbReference>
<evidence type="ECO:0000256" key="4">
    <source>
        <dbReference type="ARBA" id="ARBA00022842"/>
    </source>
</evidence>
<dbReference type="InterPro" id="IPR041492">
    <property type="entry name" value="HAD_2"/>
</dbReference>
<sequence length="216" mass="24318">MKYAFLFDMDGVIVDSNPYHKIALVQFCKEHGHDLSEEELREKIYGRTNRDWILNIFGNIGDEKIRQYTEEKEALYRKLYDKDIVPVKGLIGFLEKTEKAGIPRAVATSAPRANVDFSLSKTHTERFFPTILDDSFVSKGKPDPEIYLKSAAALGFKPENCIVFEDSLSGVAAGKAAGCKVVGITTTHTPEELHQTDLLITDFENLDPETLISRLF</sequence>
<accession>A0A1T5LM38</accession>
<dbReference type="Proteomes" id="UP000190961">
    <property type="component" value="Unassembled WGS sequence"/>
</dbReference>
<dbReference type="SUPFAM" id="SSF56784">
    <property type="entry name" value="HAD-like"/>
    <property type="match status" value="1"/>
</dbReference>
<keyword evidence="4" id="KW-0460">Magnesium</keyword>
<organism evidence="6 7">
    <name type="scientific">Ohtaekwangia koreensis</name>
    <dbReference type="NCBI Taxonomy" id="688867"/>
    <lineage>
        <taxon>Bacteria</taxon>
        <taxon>Pseudomonadati</taxon>
        <taxon>Bacteroidota</taxon>
        <taxon>Cytophagia</taxon>
        <taxon>Cytophagales</taxon>
        <taxon>Fulvivirgaceae</taxon>
        <taxon>Ohtaekwangia</taxon>
    </lineage>
</organism>
<evidence type="ECO:0000256" key="1">
    <source>
        <dbReference type="ARBA" id="ARBA00001946"/>
    </source>
</evidence>
<dbReference type="RefSeq" id="WP_079688014.1">
    <property type="nucleotide sequence ID" value="NZ_FUZU01000002.1"/>
</dbReference>
<dbReference type="AlphaFoldDB" id="A0A1T5LM38"/>
<dbReference type="InterPro" id="IPR006439">
    <property type="entry name" value="HAD-SF_hydro_IA"/>
</dbReference>
<evidence type="ECO:0000256" key="2">
    <source>
        <dbReference type="ARBA" id="ARBA00006171"/>
    </source>
</evidence>
<comment type="similarity">
    <text evidence="2">Belongs to the HAD-like hydrolase superfamily. CbbY/CbbZ/Gph/YieH family.</text>
</comment>
<evidence type="ECO:0000313" key="6">
    <source>
        <dbReference type="EMBL" id="SKC77012.1"/>
    </source>
</evidence>
<dbReference type="NCBIfam" id="TIGR01509">
    <property type="entry name" value="HAD-SF-IA-v3"/>
    <property type="match status" value="1"/>
</dbReference>
<dbReference type="InterPro" id="IPR051600">
    <property type="entry name" value="Beta-PGM-like"/>
</dbReference>
<proteinExistence type="inferred from homology"/>
<dbReference type="GO" id="GO:0046872">
    <property type="term" value="F:metal ion binding"/>
    <property type="evidence" value="ECO:0007669"/>
    <property type="project" value="UniProtKB-KW"/>
</dbReference>
<dbReference type="EMBL" id="FUZU01000002">
    <property type="protein sequence ID" value="SKC77012.1"/>
    <property type="molecule type" value="Genomic_DNA"/>
</dbReference>
<keyword evidence="7" id="KW-1185">Reference proteome</keyword>
<evidence type="ECO:0000256" key="3">
    <source>
        <dbReference type="ARBA" id="ARBA00022723"/>
    </source>
</evidence>
<dbReference type="GO" id="GO:0003824">
    <property type="term" value="F:catalytic activity"/>
    <property type="evidence" value="ECO:0007669"/>
    <property type="project" value="UniProtKB-ARBA"/>
</dbReference>
<dbReference type="STRING" id="688867.SAMN05660236_3499"/>